<dbReference type="NCBIfam" id="TIGR02574">
    <property type="entry name" value="stabl_TIGR02574"/>
    <property type="match status" value="1"/>
</dbReference>
<comment type="caution">
    <text evidence="1">The sequence shown here is derived from an EMBL/GenBank/DDBJ whole genome shotgun (WGS) entry which is preliminary data.</text>
</comment>
<evidence type="ECO:0000313" key="2">
    <source>
        <dbReference type="Proteomes" id="UP000643610"/>
    </source>
</evidence>
<proteinExistence type="predicted"/>
<keyword evidence="2" id="KW-1185">Reference proteome</keyword>
<dbReference type="Pfam" id="PF09720">
    <property type="entry name" value="Unstab_antitox"/>
    <property type="match status" value="1"/>
</dbReference>
<evidence type="ECO:0000313" key="1">
    <source>
        <dbReference type="EMBL" id="MBC3832758.1"/>
    </source>
</evidence>
<reference evidence="1 2" key="1">
    <citation type="submission" date="2020-08" db="EMBL/GenBank/DDBJ databases">
        <title>Novel species isolated from subtropical streams in China.</title>
        <authorList>
            <person name="Lu H."/>
        </authorList>
    </citation>
    <scope>NUCLEOTIDE SEQUENCE [LARGE SCALE GENOMIC DNA]</scope>
    <source>
        <strain evidence="1 2">KCTC 52442</strain>
    </source>
</reference>
<name>A0ABR6XTS5_9BURK</name>
<dbReference type="RefSeq" id="WP_186891807.1">
    <property type="nucleotide sequence ID" value="NZ_JACOFU010000006.1"/>
</dbReference>
<sequence>MMSLPVEILEAEVLQLPPADRAHLVERLIASLDTDPAVEEAWAAEVERRLIEIESGKVSLVSGSEALTKLKAEFQ</sequence>
<gene>
    <name evidence="1" type="ORF">H8K33_14710</name>
</gene>
<dbReference type="InterPro" id="IPR013406">
    <property type="entry name" value="CHP02574_addiction_mod"/>
</dbReference>
<dbReference type="EMBL" id="JACOFU010000006">
    <property type="protein sequence ID" value="MBC3832758.1"/>
    <property type="molecule type" value="Genomic_DNA"/>
</dbReference>
<dbReference type="Proteomes" id="UP000643610">
    <property type="component" value="Unassembled WGS sequence"/>
</dbReference>
<protein>
    <submittedName>
        <fullName evidence="1">Addiction module protein</fullName>
    </submittedName>
</protein>
<organism evidence="1 2">
    <name type="scientific">Undibacterium amnicola</name>
    <dbReference type="NCBI Taxonomy" id="1834038"/>
    <lineage>
        <taxon>Bacteria</taxon>
        <taxon>Pseudomonadati</taxon>
        <taxon>Pseudomonadota</taxon>
        <taxon>Betaproteobacteria</taxon>
        <taxon>Burkholderiales</taxon>
        <taxon>Oxalobacteraceae</taxon>
        <taxon>Undibacterium</taxon>
    </lineage>
</organism>
<accession>A0ABR6XTS5</accession>